<feature type="compositionally biased region" description="Low complexity" evidence="1">
    <location>
        <begin position="112"/>
        <end position="131"/>
    </location>
</feature>
<comment type="caution">
    <text evidence="2">The sequence shown here is derived from an EMBL/GenBank/DDBJ whole genome shotgun (WGS) entry which is preliminary data.</text>
</comment>
<evidence type="ECO:0000313" key="3">
    <source>
        <dbReference type="Proteomes" id="UP001370758"/>
    </source>
</evidence>
<feature type="region of interest" description="Disordered" evidence="1">
    <location>
        <begin position="1"/>
        <end position="200"/>
    </location>
</feature>
<dbReference type="Proteomes" id="UP001370758">
    <property type="component" value="Unassembled WGS sequence"/>
</dbReference>
<gene>
    <name evidence="2" type="ORF">TWF481_011542</name>
</gene>
<feature type="compositionally biased region" description="Basic and acidic residues" evidence="1">
    <location>
        <begin position="84"/>
        <end position="104"/>
    </location>
</feature>
<reference evidence="2 3" key="1">
    <citation type="submission" date="2023-08" db="EMBL/GenBank/DDBJ databases">
        <authorList>
            <person name="Palmer J.M."/>
        </authorList>
    </citation>
    <scope>NUCLEOTIDE SEQUENCE [LARGE SCALE GENOMIC DNA]</scope>
    <source>
        <strain evidence="2 3">TWF481</strain>
    </source>
</reference>
<accession>A0AAV9VYM1</accession>
<protein>
    <submittedName>
        <fullName evidence="2">Uncharacterized protein</fullName>
    </submittedName>
</protein>
<keyword evidence="3" id="KW-1185">Reference proteome</keyword>
<organism evidence="2 3">
    <name type="scientific">Arthrobotrys musiformis</name>
    <dbReference type="NCBI Taxonomy" id="47236"/>
    <lineage>
        <taxon>Eukaryota</taxon>
        <taxon>Fungi</taxon>
        <taxon>Dikarya</taxon>
        <taxon>Ascomycota</taxon>
        <taxon>Pezizomycotina</taxon>
        <taxon>Orbiliomycetes</taxon>
        <taxon>Orbiliales</taxon>
        <taxon>Orbiliaceae</taxon>
        <taxon>Arthrobotrys</taxon>
    </lineage>
</organism>
<proteinExistence type="predicted"/>
<name>A0AAV9VYM1_9PEZI</name>
<dbReference type="AlphaFoldDB" id="A0AAV9VYM1"/>
<evidence type="ECO:0000256" key="1">
    <source>
        <dbReference type="SAM" id="MobiDB-lite"/>
    </source>
</evidence>
<sequence>MNNSPSQQDRKGKGRAPRTPSPPKRARPTGLIPPSVPGPASRSRPDSELLGVAGPSFRRAKAESGPALTVFKTAETPVDISAAAREEKKAAPQDWETPKREKLNEVLAALKAMAEPSAPSSANPAAAKPGSQGQGFTSVVPNPSVFPDVPEPAAADEQPPSPFLRPPGGAVESASAAAQKPKPERKAVADAAPQQVSGEKDTPVIALQGVSQNVRQQPVFPTAVLATDKDEGDLPDAPPCAILHVAVDREIDMFDAPIDCDDHDDVEMSEAPVLRAYGGHSLPLSRKHVQFLKKMRTFHERIQSDRQRRMTINLWGTGLFPKFSRNFTDPQVKIDRRGVYLVGRSTCKWPKRA</sequence>
<dbReference type="EMBL" id="JAVHJL010000008">
    <property type="protein sequence ID" value="KAK6498971.1"/>
    <property type="molecule type" value="Genomic_DNA"/>
</dbReference>
<evidence type="ECO:0000313" key="2">
    <source>
        <dbReference type="EMBL" id="KAK6498971.1"/>
    </source>
</evidence>